<evidence type="ECO:0000313" key="2">
    <source>
        <dbReference type="EMBL" id="KAK6725748.1"/>
    </source>
</evidence>
<dbReference type="EMBL" id="JAVFWL010000001">
    <property type="protein sequence ID" value="KAK6725748.1"/>
    <property type="molecule type" value="Genomic_DNA"/>
</dbReference>
<protein>
    <submittedName>
        <fullName evidence="2">Uncharacterized protein</fullName>
    </submittedName>
</protein>
<feature type="region of interest" description="Disordered" evidence="1">
    <location>
        <begin position="205"/>
        <end position="258"/>
    </location>
</feature>
<reference evidence="2 3" key="1">
    <citation type="submission" date="2023-08" db="EMBL/GenBank/DDBJ databases">
        <title>A Necator americanus chromosomal reference genome.</title>
        <authorList>
            <person name="Ilik V."/>
            <person name="Petrzelkova K.J."/>
            <person name="Pardy F."/>
            <person name="Fuh T."/>
            <person name="Niatou-Singa F.S."/>
            <person name="Gouil Q."/>
            <person name="Baker L."/>
            <person name="Ritchie M.E."/>
            <person name="Jex A.R."/>
            <person name="Gazzola D."/>
            <person name="Li H."/>
            <person name="Toshio Fujiwara R."/>
            <person name="Zhan B."/>
            <person name="Aroian R.V."/>
            <person name="Pafco B."/>
            <person name="Schwarz E.M."/>
        </authorList>
    </citation>
    <scope>NUCLEOTIDE SEQUENCE [LARGE SCALE GENOMIC DNA]</scope>
    <source>
        <strain evidence="2 3">Aroian</strain>
        <tissue evidence="2">Whole animal</tissue>
    </source>
</reference>
<evidence type="ECO:0000256" key="1">
    <source>
        <dbReference type="SAM" id="MobiDB-lite"/>
    </source>
</evidence>
<gene>
    <name evidence="2" type="primary">Necator_chrI.g329</name>
    <name evidence="2" type="ORF">RB195_004208</name>
</gene>
<evidence type="ECO:0000313" key="3">
    <source>
        <dbReference type="Proteomes" id="UP001303046"/>
    </source>
</evidence>
<name>A0ABR1BKV2_NECAM</name>
<organism evidence="2 3">
    <name type="scientific">Necator americanus</name>
    <name type="common">Human hookworm</name>
    <dbReference type="NCBI Taxonomy" id="51031"/>
    <lineage>
        <taxon>Eukaryota</taxon>
        <taxon>Metazoa</taxon>
        <taxon>Ecdysozoa</taxon>
        <taxon>Nematoda</taxon>
        <taxon>Chromadorea</taxon>
        <taxon>Rhabditida</taxon>
        <taxon>Rhabditina</taxon>
        <taxon>Rhabditomorpha</taxon>
        <taxon>Strongyloidea</taxon>
        <taxon>Ancylostomatidae</taxon>
        <taxon>Bunostominae</taxon>
        <taxon>Necator</taxon>
    </lineage>
</organism>
<sequence length="350" mass="39835">MSLSLTSSTIKAVWIHGVVHPNTSRLMTWSTMPCSINWIQQPNSKDPRYMEGRGKRKGRTFKVIPLPAEVDRTTAAGRSQWKDVGKNQQIRRMFISGGVSMFAETMRPCLEKHHGRVLSSFSEVVNKSIPFWDKLAEIDREGWAARARVEKKTDHYIYIRKAREKGCSEREVLSLQLSDCESDPDELPGQICDVQSVERHMEMLEHPSETENRTPPPPAPPPPPPSTRTPPQMNTKSEEENPPVQDTGTQPQKDDGSVRARTIAPATIPHRAEILYNWTPADRNLRFDKETTWRGRAVVTNEQSRRYNRCTGGFRDAALIQGSQWDMRLAREEVDNQRGADTVAPARRKT</sequence>
<comment type="caution">
    <text evidence="2">The sequence shown here is derived from an EMBL/GenBank/DDBJ whole genome shotgun (WGS) entry which is preliminary data.</text>
</comment>
<accession>A0ABR1BKV2</accession>
<proteinExistence type="predicted"/>
<keyword evidence="3" id="KW-1185">Reference proteome</keyword>
<feature type="compositionally biased region" description="Pro residues" evidence="1">
    <location>
        <begin position="214"/>
        <end position="228"/>
    </location>
</feature>
<dbReference type="Proteomes" id="UP001303046">
    <property type="component" value="Unassembled WGS sequence"/>
</dbReference>